<dbReference type="RefSeq" id="WP_082425389.1">
    <property type="nucleotide sequence ID" value="NZ_CABIWA010000003.1"/>
</dbReference>
<organism evidence="6 7">
    <name type="scientific">Anaerotruncus colihominis</name>
    <dbReference type="NCBI Taxonomy" id="169435"/>
    <lineage>
        <taxon>Bacteria</taxon>
        <taxon>Bacillati</taxon>
        <taxon>Bacillota</taxon>
        <taxon>Clostridia</taxon>
        <taxon>Eubacteriales</taxon>
        <taxon>Oscillospiraceae</taxon>
        <taxon>Anaerotruncus</taxon>
    </lineage>
</organism>
<dbReference type="Pfam" id="PF02623">
    <property type="entry name" value="FliW"/>
    <property type="match status" value="1"/>
</dbReference>
<evidence type="ECO:0000256" key="1">
    <source>
        <dbReference type="ARBA" id="ARBA00022490"/>
    </source>
</evidence>
<evidence type="ECO:0000256" key="3">
    <source>
        <dbReference type="ARBA" id="ARBA00022845"/>
    </source>
</evidence>
<keyword evidence="4 5" id="KW-0143">Chaperone</keyword>
<comment type="function">
    <text evidence="5">Acts as an anti-CsrA protein, binds CsrA and prevents it from repressing translation of its target genes, one of which is flagellin. Binds to flagellin and participates in the assembly of the flagellum.</text>
</comment>
<dbReference type="PANTHER" id="PTHR39190:SF1">
    <property type="entry name" value="FLAGELLAR ASSEMBLY FACTOR FLIW"/>
    <property type="match status" value="1"/>
</dbReference>
<dbReference type="SUPFAM" id="SSF141457">
    <property type="entry name" value="BH3618-like"/>
    <property type="match status" value="1"/>
</dbReference>
<gene>
    <name evidence="5 6" type="primary">fliW</name>
    <name evidence="6" type="ORF">ERS852551_01022</name>
</gene>
<sequence>MLKILTRDFGEVEISEDDVITFIEPIFGFKDYSRFAVLTEESIGLDFAWLQSVEDASVCFILINPSTVVGQYNPVLPKRVAELIETDEPMFWLVAVLRDTLEKSTVNLKSPIVINPVSKSAAQVILEDDLPIRYPLMGSKGGL</sequence>
<proteinExistence type="inferred from homology"/>
<accession>A0A174NXC5</accession>
<keyword evidence="6" id="KW-0969">Cilium</keyword>
<comment type="subcellular location">
    <subcellularLocation>
        <location evidence="5">Cytoplasm</location>
    </subcellularLocation>
</comment>
<dbReference type="Gene3D" id="2.30.290.10">
    <property type="entry name" value="BH3618-like"/>
    <property type="match status" value="1"/>
</dbReference>
<dbReference type="EMBL" id="CZBE01000006">
    <property type="protein sequence ID" value="CUP51268.1"/>
    <property type="molecule type" value="Genomic_DNA"/>
</dbReference>
<comment type="subunit">
    <text evidence="5">Interacts with translational regulator CsrA and flagellin(s).</text>
</comment>
<evidence type="ECO:0000256" key="2">
    <source>
        <dbReference type="ARBA" id="ARBA00022795"/>
    </source>
</evidence>
<keyword evidence="2 5" id="KW-1005">Bacterial flagellum biogenesis</keyword>
<dbReference type="GO" id="GO:0005737">
    <property type="term" value="C:cytoplasm"/>
    <property type="evidence" value="ECO:0007669"/>
    <property type="project" value="UniProtKB-SubCell"/>
</dbReference>
<dbReference type="InterPro" id="IPR024046">
    <property type="entry name" value="Flagellar_assmbl_FliW_dom_sf"/>
</dbReference>
<keyword evidence="6" id="KW-0282">Flagellum</keyword>
<comment type="similarity">
    <text evidence="5">Belongs to the FliW family.</text>
</comment>
<keyword evidence="6" id="KW-0966">Cell projection</keyword>
<dbReference type="PANTHER" id="PTHR39190">
    <property type="entry name" value="FLAGELLAR ASSEMBLY FACTOR FLIW"/>
    <property type="match status" value="1"/>
</dbReference>
<evidence type="ECO:0000256" key="5">
    <source>
        <dbReference type="HAMAP-Rule" id="MF_01185"/>
    </source>
</evidence>
<reference evidence="6 7" key="1">
    <citation type="submission" date="2015-09" db="EMBL/GenBank/DDBJ databases">
        <authorList>
            <consortium name="Pathogen Informatics"/>
        </authorList>
    </citation>
    <scope>NUCLEOTIDE SEQUENCE [LARGE SCALE GENOMIC DNA]</scope>
    <source>
        <strain evidence="6 7">2789STDY5834939</strain>
    </source>
</reference>
<dbReference type="OrthoDB" id="9801235at2"/>
<evidence type="ECO:0000313" key="7">
    <source>
        <dbReference type="Proteomes" id="UP000095765"/>
    </source>
</evidence>
<dbReference type="InterPro" id="IPR003775">
    <property type="entry name" value="Flagellar_assembly_factor_FliW"/>
</dbReference>
<dbReference type="Proteomes" id="UP000095765">
    <property type="component" value="Unassembled WGS sequence"/>
</dbReference>
<protein>
    <recommendedName>
        <fullName evidence="5">Flagellar assembly factor FliW</fullName>
    </recommendedName>
</protein>
<evidence type="ECO:0000313" key="6">
    <source>
        <dbReference type="EMBL" id="CUP51268.1"/>
    </source>
</evidence>
<dbReference type="GO" id="GO:0006417">
    <property type="term" value="P:regulation of translation"/>
    <property type="evidence" value="ECO:0007669"/>
    <property type="project" value="UniProtKB-KW"/>
</dbReference>
<keyword evidence="3 5" id="KW-0810">Translation regulation</keyword>
<keyword evidence="1 5" id="KW-0963">Cytoplasm</keyword>
<dbReference type="HAMAP" id="MF_01185">
    <property type="entry name" value="FliW"/>
    <property type="match status" value="1"/>
</dbReference>
<dbReference type="AlphaFoldDB" id="A0A174NXC5"/>
<name>A0A174NXC5_9FIRM</name>
<dbReference type="GO" id="GO:0044780">
    <property type="term" value="P:bacterial-type flagellum assembly"/>
    <property type="evidence" value="ECO:0007669"/>
    <property type="project" value="UniProtKB-UniRule"/>
</dbReference>
<evidence type="ECO:0000256" key="4">
    <source>
        <dbReference type="ARBA" id="ARBA00023186"/>
    </source>
</evidence>